<name>A0A0F6YEX3_9BACT</name>
<dbReference type="EMBL" id="CP011125">
    <property type="protein sequence ID" value="AKF02945.1"/>
    <property type="molecule type" value="Genomic_DNA"/>
</dbReference>
<dbReference type="GO" id="GO:0005975">
    <property type="term" value="P:carbohydrate metabolic process"/>
    <property type="evidence" value="ECO:0007669"/>
    <property type="project" value="InterPro"/>
</dbReference>
<dbReference type="PANTHER" id="PTHR43095:SF2">
    <property type="entry name" value="GLUCONOKINASE"/>
    <property type="match status" value="1"/>
</dbReference>
<dbReference type="PROSITE" id="PS00445">
    <property type="entry name" value="FGGY_KINASES_2"/>
    <property type="match status" value="1"/>
</dbReference>
<dbReference type="InterPro" id="IPR018483">
    <property type="entry name" value="Carb_kinase_FGGY_CS"/>
</dbReference>
<protein>
    <submittedName>
        <fullName evidence="7">Gluconokinase</fullName>
    </submittedName>
</protein>
<dbReference type="InterPro" id="IPR018485">
    <property type="entry name" value="FGGY_C"/>
</dbReference>
<proteinExistence type="inferred from homology"/>
<evidence type="ECO:0000256" key="2">
    <source>
        <dbReference type="ARBA" id="ARBA00022679"/>
    </source>
</evidence>
<dbReference type="KEGG" id="samy:DB32_000093"/>
<gene>
    <name evidence="7" type="ORF">DB32_000093</name>
</gene>
<dbReference type="Gene3D" id="3.30.420.40">
    <property type="match status" value="2"/>
</dbReference>
<dbReference type="Pfam" id="PF00370">
    <property type="entry name" value="FGGY_N"/>
    <property type="match status" value="1"/>
</dbReference>
<sequence length="531" mass="56630">MPEASPTRGAIDHSHRVVLTTAPARAYDPEVATDGPAPRAPFVLTIDVGTSSARCALYDASARPVPGTTARRAHEVATSAGGGAELDPDALIASVVALIDQTLSRAGALAREIVCVAPGGFLHTLVGLDAKGRALTPVHLWMDARSDADAAQLRRELDEREVHARTGCMLHWSYLPAKLRWMRRTDPARFARVARFVSFPDHLVAQLLGPGPTSISLGAASGLFDQHRLDWDDEMLRAVGITRAQLLEIARDDRRLSPSRGAIAQRWPALARVPWLVPQGDAALSSIGAGCATRERAALMVGTSVALRVLFRAREVAIPDGVWGYRADETRMLLGGALNDGGSLVAWLQRTLRLPEHDALEAALREPFDDRLLVLPLWAGERSPGWAGRAHGAITGLALHTRAVDVYRAALEGIALRCAELDARVRDAVPEVREVVATGAGLLASTAWQRIVADALGRPLVVSSEGEASSRGAALVALDRLGIVPGVIDGIAPSGPVIAPDPARHARYRALGERQRALYRAVVDHDETGGS</sequence>
<dbReference type="SUPFAM" id="SSF53067">
    <property type="entry name" value="Actin-like ATPase domain"/>
    <property type="match status" value="2"/>
</dbReference>
<evidence type="ECO:0000313" key="7">
    <source>
        <dbReference type="EMBL" id="AKF02945.1"/>
    </source>
</evidence>
<evidence type="ECO:0000259" key="6">
    <source>
        <dbReference type="Pfam" id="PF02782"/>
    </source>
</evidence>
<dbReference type="GO" id="GO:0016301">
    <property type="term" value="F:kinase activity"/>
    <property type="evidence" value="ECO:0007669"/>
    <property type="project" value="UniProtKB-KW"/>
</dbReference>
<keyword evidence="3 4" id="KW-0418">Kinase</keyword>
<evidence type="ECO:0000256" key="3">
    <source>
        <dbReference type="ARBA" id="ARBA00022777"/>
    </source>
</evidence>
<dbReference type="CDD" id="cd07770">
    <property type="entry name" value="ASKHA_NBD_FGGY_GntK"/>
    <property type="match status" value="1"/>
</dbReference>
<keyword evidence="2 4" id="KW-0808">Transferase</keyword>
<dbReference type="PANTHER" id="PTHR43095">
    <property type="entry name" value="SUGAR KINASE"/>
    <property type="match status" value="1"/>
</dbReference>
<keyword evidence="8" id="KW-1185">Reference proteome</keyword>
<dbReference type="Proteomes" id="UP000034883">
    <property type="component" value="Chromosome"/>
</dbReference>
<evidence type="ECO:0000313" key="8">
    <source>
        <dbReference type="Proteomes" id="UP000034883"/>
    </source>
</evidence>
<dbReference type="PIRSF" id="PIRSF000538">
    <property type="entry name" value="GlpK"/>
    <property type="match status" value="1"/>
</dbReference>
<feature type="domain" description="Carbohydrate kinase FGGY C-terminal" evidence="6">
    <location>
        <begin position="298"/>
        <end position="477"/>
    </location>
</feature>
<dbReference type="InterPro" id="IPR018484">
    <property type="entry name" value="FGGY_N"/>
</dbReference>
<dbReference type="OrthoDB" id="9805576at2"/>
<reference evidence="7 8" key="1">
    <citation type="submission" date="2015-03" db="EMBL/GenBank/DDBJ databases">
        <title>Genome assembly of Sandaracinus amylolyticus DSM 53668.</title>
        <authorList>
            <person name="Sharma G."/>
            <person name="Subramanian S."/>
        </authorList>
    </citation>
    <scope>NUCLEOTIDE SEQUENCE [LARGE SCALE GENOMIC DNA]</scope>
    <source>
        <strain evidence="7 8">DSM 53668</strain>
    </source>
</reference>
<comment type="similarity">
    <text evidence="1 4">Belongs to the FGGY kinase family.</text>
</comment>
<evidence type="ECO:0000256" key="1">
    <source>
        <dbReference type="ARBA" id="ARBA00009156"/>
    </source>
</evidence>
<dbReference type="GO" id="GO:0016773">
    <property type="term" value="F:phosphotransferase activity, alcohol group as acceptor"/>
    <property type="evidence" value="ECO:0007669"/>
    <property type="project" value="InterPro"/>
</dbReference>
<dbReference type="InterPro" id="IPR050406">
    <property type="entry name" value="FGGY_Carb_Kinase"/>
</dbReference>
<feature type="domain" description="Carbohydrate kinase FGGY N-terminal" evidence="5">
    <location>
        <begin position="43"/>
        <end position="288"/>
    </location>
</feature>
<accession>A0A0F6YEX3</accession>
<dbReference type="InterPro" id="IPR043129">
    <property type="entry name" value="ATPase_NBD"/>
</dbReference>
<dbReference type="Pfam" id="PF02782">
    <property type="entry name" value="FGGY_C"/>
    <property type="match status" value="1"/>
</dbReference>
<organism evidence="7 8">
    <name type="scientific">Sandaracinus amylolyticus</name>
    <dbReference type="NCBI Taxonomy" id="927083"/>
    <lineage>
        <taxon>Bacteria</taxon>
        <taxon>Pseudomonadati</taxon>
        <taxon>Myxococcota</taxon>
        <taxon>Polyangia</taxon>
        <taxon>Polyangiales</taxon>
        <taxon>Sandaracinaceae</taxon>
        <taxon>Sandaracinus</taxon>
    </lineage>
</organism>
<dbReference type="InterPro" id="IPR000577">
    <property type="entry name" value="Carb_kinase_FGGY"/>
</dbReference>
<dbReference type="STRING" id="927083.DB32_000093"/>
<dbReference type="AlphaFoldDB" id="A0A0F6YEX3"/>
<evidence type="ECO:0000259" key="5">
    <source>
        <dbReference type="Pfam" id="PF00370"/>
    </source>
</evidence>
<evidence type="ECO:0000256" key="4">
    <source>
        <dbReference type="RuleBase" id="RU003733"/>
    </source>
</evidence>